<reference evidence="6" key="2">
    <citation type="submission" date="2025-08" db="UniProtKB">
        <authorList>
            <consortium name="Ensembl"/>
        </authorList>
    </citation>
    <scope>IDENTIFICATION</scope>
</reference>
<dbReference type="Proteomes" id="UP000008225">
    <property type="component" value="Chromosome 11"/>
</dbReference>
<evidence type="ECO:0000313" key="7">
    <source>
        <dbReference type="Proteomes" id="UP000008225"/>
    </source>
</evidence>
<comment type="subcellular location">
    <subcellularLocation>
        <location evidence="1">Nucleus</location>
    </subcellularLocation>
</comment>
<dbReference type="FunFam" id="3.90.1030.20:FF:000002">
    <property type="entry name" value="DNA polymerase delta subunit"/>
    <property type="match status" value="1"/>
</dbReference>
<evidence type="ECO:0000256" key="4">
    <source>
        <dbReference type="ARBA" id="ARBA00023242"/>
    </source>
</evidence>
<dbReference type="Gene3D" id="3.90.1030.20">
    <property type="entry name" value="DNA polymerase delta, p66 (Cdc27) subunit, wHTH domain"/>
    <property type="match status" value="1"/>
</dbReference>
<accession>F6W5V2</accession>
<dbReference type="GO" id="GO:0003887">
    <property type="term" value="F:DNA-directed DNA polymerase activity"/>
    <property type="evidence" value="ECO:0007669"/>
    <property type="project" value="TreeGrafter"/>
</dbReference>
<feature type="compositionally biased region" description="Basic and acidic residues" evidence="5">
    <location>
        <begin position="277"/>
        <end position="287"/>
    </location>
</feature>
<dbReference type="Pfam" id="PF09507">
    <property type="entry name" value="CDC27"/>
    <property type="match status" value="2"/>
</dbReference>
<dbReference type="PANTHER" id="PTHR17598">
    <property type="entry name" value="DNA POLYMERASE DELTA SUBUNIT 3"/>
    <property type="match status" value="1"/>
</dbReference>
<feature type="region of interest" description="Disordered" evidence="5">
    <location>
        <begin position="396"/>
        <end position="457"/>
    </location>
</feature>
<protein>
    <recommendedName>
        <fullName evidence="2">DNA polymerase delta subunit 3</fullName>
    </recommendedName>
</protein>
<gene>
    <name evidence="6" type="primary">POLD3</name>
</gene>
<keyword evidence="7" id="KW-1185">Reference proteome</keyword>
<feature type="compositionally biased region" description="Low complexity" evidence="5">
    <location>
        <begin position="134"/>
        <end position="143"/>
    </location>
</feature>
<feature type="compositionally biased region" description="Polar residues" evidence="5">
    <location>
        <begin position="446"/>
        <end position="457"/>
    </location>
</feature>
<feature type="region of interest" description="Disordered" evidence="5">
    <location>
        <begin position="134"/>
        <end position="178"/>
    </location>
</feature>
<dbReference type="AlphaFoldDB" id="F6W5V2"/>
<dbReference type="InterPro" id="IPR041913">
    <property type="entry name" value="POLD3_sf"/>
</dbReference>
<reference evidence="6" key="1">
    <citation type="submission" date="2009-03" db="EMBL/GenBank/DDBJ databases">
        <authorList>
            <person name="Warren W."/>
            <person name="Ye L."/>
            <person name="Minx P."/>
            <person name="Worley K."/>
            <person name="Gibbs R."/>
            <person name="Wilson R.K."/>
        </authorList>
    </citation>
    <scope>NUCLEOTIDE SEQUENCE [LARGE SCALE GENOMIC DNA]</scope>
</reference>
<reference evidence="6" key="3">
    <citation type="submission" date="2025-09" db="UniProtKB">
        <authorList>
            <consortium name="Ensembl"/>
        </authorList>
    </citation>
    <scope>IDENTIFICATION</scope>
</reference>
<keyword evidence="4" id="KW-0539">Nucleus</keyword>
<dbReference type="InterPro" id="IPR019038">
    <property type="entry name" value="POLD3"/>
</dbReference>
<feature type="compositionally biased region" description="Polar residues" evidence="5">
    <location>
        <begin position="149"/>
        <end position="178"/>
    </location>
</feature>
<dbReference type="GO" id="GO:1904161">
    <property type="term" value="P:DNA synthesis involved in UV-damage excision repair"/>
    <property type="evidence" value="ECO:0007669"/>
    <property type="project" value="TreeGrafter"/>
</dbReference>
<evidence type="ECO:0000256" key="2">
    <source>
        <dbReference type="ARBA" id="ARBA00017589"/>
    </source>
</evidence>
<dbReference type="GO" id="GO:0043625">
    <property type="term" value="C:delta DNA polymerase complex"/>
    <property type="evidence" value="ECO:0007669"/>
    <property type="project" value="InterPro"/>
</dbReference>
<feature type="compositionally biased region" description="Pro residues" evidence="5">
    <location>
        <begin position="340"/>
        <end position="351"/>
    </location>
</feature>
<evidence type="ECO:0000256" key="3">
    <source>
        <dbReference type="ARBA" id="ARBA00022705"/>
    </source>
</evidence>
<dbReference type="GO" id="GO:0006271">
    <property type="term" value="P:DNA strand elongation involved in DNA replication"/>
    <property type="evidence" value="ECO:0007669"/>
    <property type="project" value="TreeGrafter"/>
</dbReference>
<dbReference type="PANTHER" id="PTHR17598:SF13">
    <property type="entry name" value="DNA POLYMERASE DELTA SUBUNIT 3"/>
    <property type="match status" value="1"/>
</dbReference>
<evidence type="ECO:0000313" key="6">
    <source>
        <dbReference type="Ensembl" id="ENSCJAP00000028864.4"/>
    </source>
</evidence>
<feature type="region of interest" description="Disordered" evidence="5">
    <location>
        <begin position="265"/>
        <end position="382"/>
    </location>
</feature>
<evidence type="ECO:0000256" key="1">
    <source>
        <dbReference type="ARBA" id="ARBA00004123"/>
    </source>
</evidence>
<dbReference type="GO" id="GO:0006297">
    <property type="term" value="P:nucleotide-excision repair, DNA gap filling"/>
    <property type="evidence" value="ECO:0007669"/>
    <property type="project" value="TreeGrafter"/>
</dbReference>
<name>F6W5V2_CALJA</name>
<feature type="compositionally biased region" description="Basic and acidic residues" evidence="5">
    <location>
        <begin position="423"/>
        <end position="432"/>
    </location>
</feature>
<organism evidence="6 7">
    <name type="scientific">Callithrix jacchus</name>
    <name type="common">White-tufted-ear marmoset</name>
    <name type="synonym">Simia Jacchus</name>
    <dbReference type="NCBI Taxonomy" id="9483"/>
    <lineage>
        <taxon>Eukaryota</taxon>
        <taxon>Metazoa</taxon>
        <taxon>Chordata</taxon>
        <taxon>Craniata</taxon>
        <taxon>Vertebrata</taxon>
        <taxon>Euteleostomi</taxon>
        <taxon>Mammalia</taxon>
        <taxon>Eutheria</taxon>
        <taxon>Euarchontoglires</taxon>
        <taxon>Primates</taxon>
        <taxon>Haplorrhini</taxon>
        <taxon>Platyrrhini</taxon>
        <taxon>Cebidae</taxon>
        <taxon>Callitrichinae</taxon>
        <taxon>Callithrix</taxon>
        <taxon>Callithrix</taxon>
    </lineage>
</organism>
<dbReference type="Ensembl" id="ENSCJAT00000030503.5">
    <property type="protein sequence ID" value="ENSCJAP00000028864.4"/>
    <property type="gene ID" value="ENSCJAG00000015657.5"/>
</dbReference>
<dbReference type="HOGENOM" id="CLU_047571_0_0_1"/>
<feature type="region of interest" description="Disordered" evidence="5">
    <location>
        <begin position="202"/>
        <end position="223"/>
    </location>
</feature>
<dbReference type="GeneTree" id="ENSGT01060000248648"/>
<dbReference type="Bgee" id="ENSCJAG00000015657">
    <property type="expression patterns" value="Expressed in testis and 6 other cell types or tissues"/>
</dbReference>
<proteinExistence type="predicted"/>
<keyword evidence="3" id="KW-0235">DNA replication</keyword>
<evidence type="ECO:0000256" key="5">
    <source>
        <dbReference type="SAM" id="MobiDB-lite"/>
    </source>
</evidence>
<sequence length="457" mass="50415">MADQLYLENIDEFVTDQNKIVTYKWLSYTLGVHVNQAKQMLYDYVERKRKENSGAQLHVTYLVSGSLIQNGHSVIYVLTDCFSSVTASIHVYSIQKAMLKDSGPLFNTDYDILKSNLQNCSKFSAIQCASAVPRSPAESSSSSKKFEQSHLNISSETQANNEPTTNGHGPTLSKQVSQQPKGIMGLFASKVGAKTQEINKEAKTEAKEVTNASSAGNKAPGKGNVMSNFFGKAAMNKLKVSLDSEQAVKEEKIVEQPTVSVTEPKLAAPAGLKKSSKKAEPVKMLQKEKKRGKRVALSDDETKETENMKKKRKRIKLPESDSSEDEVFPDSPGVYEAESPSPPPPMSPPLEPVSKTEPEPPSVKSSSGENKRKRKRVLKSKTYVDEEACIVTEKVYESESCTDSEEELKMKTSSLHRPPAMTVKKEPKEERKGPKKGTAALGKANRQVSITGFFQRK</sequence>